<comment type="caution">
    <text evidence="1">The sequence shown here is derived from an EMBL/GenBank/DDBJ whole genome shotgun (WGS) entry which is preliminary data.</text>
</comment>
<reference evidence="1" key="1">
    <citation type="journal article" date="2020" name="Stud. Mycol.">
        <title>101 Dothideomycetes genomes: a test case for predicting lifestyles and emergence of pathogens.</title>
        <authorList>
            <person name="Haridas S."/>
            <person name="Albert R."/>
            <person name="Binder M."/>
            <person name="Bloem J."/>
            <person name="Labutti K."/>
            <person name="Salamov A."/>
            <person name="Andreopoulos B."/>
            <person name="Baker S."/>
            <person name="Barry K."/>
            <person name="Bills G."/>
            <person name="Bluhm B."/>
            <person name="Cannon C."/>
            <person name="Castanera R."/>
            <person name="Culley D."/>
            <person name="Daum C."/>
            <person name="Ezra D."/>
            <person name="Gonzalez J."/>
            <person name="Henrissat B."/>
            <person name="Kuo A."/>
            <person name="Liang C."/>
            <person name="Lipzen A."/>
            <person name="Lutzoni F."/>
            <person name="Magnuson J."/>
            <person name="Mondo S."/>
            <person name="Nolan M."/>
            <person name="Ohm R."/>
            <person name="Pangilinan J."/>
            <person name="Park H.-J."/>
            <person name="Ramirez L."/>
            <person name="Alfaro M."/>
            <person name="Sun H."/>
            <person name="Tritt A."/>
            <person name="Yoshinaga Y."/>
            <person name="Zwiers L.-H."/>
            <person name="Turgeon B."/>
            <person name="Goodwin S."/>
            <person name="Spatafora J."/>
            <person name="Crous P."/>
            <person name="Grigoriev I."/>
        </authorList>
    </citation>
    <scope>NUCLEOTIDE SEQUENCE</scope>
    <source>
        <strain evidence="1">CBS 130266</strain>
    </source>
</reference>
<dbReference type="EMBL" id="MU007042">
    <property type="protein sequence ID" value="KAF2429990.1"/>
    <property type="molecule type" value="Genomic_DNA"/>
</dbReference>
<protein>
    <submittedName>
        <fullName evidence="1">Uncharacterized protein</fullName>
    </submittedName>
</protein>
<proteinExistence type="predicted"/>
<dbReference type="AlphaFoldDB" id="A0A9P4NQU9"/>
<evidence type="ECO:0000313" key="1">
    <source>
        <dbReference type="EMBL" id="KAF2429990.1"/>
    </source>
</evidence>
<organism evidence="1 2">
    <name type="scientific">Tothia fuscella</name>
    <dbReference type="NCBI Taxonomy" id="1048955"/>
    <lineage>
        <taxon>Eukaryota</taxon>
        <taxon>Fungi</taxon>
        <taxon>Dikarya</taxon>
        <taxon>Ascomycota</taxon>
        <taxon>Pezizomycotina</taxon>
        <taxon>Dothideomycetes</taxon>
        <taxon>Pleosporomycetidae</taxon>
        <taxon>Venturiales</taxon>
        <taxon>Cylindrosympodiaceae</taxon>
        <taxon>Tothia</taxon>
    </lineage>
</organism>
<gene>
    <name evidence="1" type="ORF">EJ08DRAFT_679500</name>
</gene>
<evidence type="ECO:0000313" key="2">
    <source>
        <dbReference type="Proteomes" id="UP000800235"/>
    </source>
</evidence>
<name>A0A9P4NQU9_9PEZI</name>
<dbReference type="Proteomes" id="UP000800235">
    <property type="component" value="Unassembled WGS sequence"/>
</dbReference>
<accession>A0A9P4NQU9</accession>
<keyword evidence="2" id="KW-1185">Reference proteome</keyword>
<sequence>MRARTLRHVFNIVPQPGSRRMSVGLHRTAGSVHYGTGRGKLIGIGRDPNGNLVFESTPPNETVVGERDEEDPIVEQVLSSLVHPVISLTQSKHAALRLPPKHVENASLYGAKNGEWRPVAFNGSKIRVLWIEHLLQVETPRVEE</sequence>